<dbReference type="PROSITE" id="PS50071">
    <property type="entry name" value="HOMEOBOX_2"/>
    <property type="match status" value="1"/>
</dbReference>
<dbReference type="OrthoDB" id="6159439at2759"/>
<feature type="compositionally biased region" description="Basic and acidic residues" evidence="8">
    <location>
        <begin position="156"/>
        <end position="170"/>
    </location>
</feature>
<keyword evidence="4 6" id="KW-0539">Nucleus</keyword>
<dbReference type="SMART" id="SM00389">
    <property type="entry name" value="HOX"/>
    <property type="match status" value="1"/>
</dbReference>
<feature type="region of interest" description="Disordered" evidence="8">
    <location>
        <begin position="155"/>
        <end position="191"/>
    </location>
</feature>
<dbReference type="GO" id="GO:0005634">
    <property type="term" value="C:nucleus"/>
    <property type="evidence" value="ECO:0007669"/>
    <property type="project" value="UniProtKB-SubCell"/>
</dbReference>
<dbReference type="InterPro" id="IPR001356">
    <property type="entry name" value="HD"/>
</dbReference>
<comment type="subcellular location">
    <subcellularLocation>
        <location evidence="1 6 7">Nucleus</location>
    </subcellularLocation>
</comment>
<evidence type="ECO:0000313" key="9">
    <source>
        <dbReference type="EMBL" id="CAF2956917.1"/>
    </source>
</evidence>
<dbReference type="Proteomes" id="UP000675881">
    <property type="component" value="Chromosome 5"/>
</dbReference>
<evidence type="ECO:0000256" key="5">
    <source>
        <dbReference type="ARBA" id="ARBA00038504"/>
    </source>
</evidence>
<evidence type="ECO:0000256" key="4">
    <source>
        <dbReference type="ARBA" id="ARBA00023242"/>
    </source>
</evidence>
<evidence type="ECO:0000256" key="6">
    <source>
        <dbReference type="PROSITE-ProRule" id="PRU00108"/>
    </source>
</evidence>
<dbReference type="PANTHER" id="PTHR46808">
    <property type="entry name" value="H2.0-LIKE HOMEOBOX PROTEIN"/>
    <property type="match status" value="1"/>
</dbReference>
<accession>A0A7R8H9L6</accession>
<dbReference type="PRINTS" id="PR00024">
    <property type="entry name" value="HOMEOBOX"/>
</dbReference>
<evidence type="ECO:0000256" key="1">
    <source>
        <dbReference type="ARBA" id="ARBA00004123"/>
    </source>
</evidence>
<name>A0A7R8H9L6_LEPSM</name>
<keyword evidence="3 6" id="KW-0371">Homeobox</keyword>
<dbReference type="InterPro" id="IPR052497">
    <property type="entry name" value="H2.0_Homeobox_TF"/>
</dbReference>
<dbReference type="GO" id="GO:0000981">
    <property type="term" value="F:DNA-binding transcription factor activity, RNA polymerase II-specific"/>
    <property type="evidence" value="ECO:0007669"/>
    <property type="project" value="InterPro"/>
</dbReference>
<feature type="DNA-binding region" description="Homeobox" evidence="6">
    <location>
        <begin position="100"/>
        <end position="159"/>
    </location>
</feature>
<evidence type="ECO:0000256" key="8">
    <source>
        <dbReference type="SAM" id="MobiDB-lite"/>
    </source>
</evidence>
<dbReference type="InterPro" id="IPR009057">
    <property type="entry name" value="Homeodomain-like_sf"/>
</dbReference>
<comment type="similarity">
    <text evidence="5">Belongs to the H2.0 homeobox family.</text>
</comment>
<keyword evidence="10" id="KW-1185">Reference proteome</keyword>
<gene>
    <name evidence="9" type="ORF">LSAA_9600</name>
</gene>
<evidence type="ECO:0000256" key="3">
    <source>
        <dbReference type="ARBA" id="ARBA00023155"/>
    </source>
</evidence>
<dbReference type="CDD" id="cd00086">
    <property type="entry name" value="homeodomain"/>
    <property type="match status" value="1"/>
</dbReference>
<dbReference type="Pfam" id="PF00046">
    <property type="entry name" value="Homeodomain"/>
    <property type="match status" value="1"/>
</dbReference>
<evidence type="ECO:0000256" key="7">
    <source>
        <dbReference type="RuleBase" id="RU000682"/>
    </source>
</evidence>
<reference evidence="9" key="1">
    <citation type="submission" date="2021-02" db="EMBL/GenBank/DDBJ databases">
        <authorList>
            <person name="Bekaert M."/>
        </authorList>
    </citation>
    <scope>NUCLEOTIDE SEQUENCE</scope>
    <source>
        <strain evidence="9">IoA-00</strain>
    </source>
</reference>
<feature type="compositionally biased region" description="Low complexity" evidence="8">
    <location>
        <begin position="172"/>
        <end position="190"/>
    </location>
</feature>
<dbReference type="EMBL" id="HG994584">
    <property type="protein sequence ID" value="CAF2956917.1"/>
    <property type="molecule type" value="Genomic_DNA"/>
</dbReference>
<dbReference type="PANTHER" id="PTHR46808:SF1">
    <property type="entry name" value="H2.0-LIKE HOMEOBOX PROTEIN"/>
    <property type="match status" value="1"/>
</dbReference>
<dbReference type="PROSITE" id="PS00027">
    <property type="entry name" value="HOMEOBOX_1"/>
    <property type="match status" value="1"/>
</dbReference>
<dbReference type="InterPro" id="IPR020479">
    <property type="entry name" value="HD_metazoa"/>
</dbReference>
<protein>
    <submittedName>
        <fullName evidence="9">HLX1</fullName>
    </submittedName>
</protein>
<evidence type="ECO:0000313" key="10">
    <source>
        <dbReference type="Proteomes" id="UP000675881"/>
    </source>
</evidence>
<evidence type="ECO:0000256" key="2">
    <source>
        <dbReference type="ARBA" id="ARBA00023125"/>
    </source>
</evidence>
<organism evidence="9 10">
    <name type="scientific">Lepeophtheirus salmonis</name>
    <name type="common">Salmon louse</name>
    <name type="synonym">Caligus salmonis</name>
    <dbReference type="NCBI Taxonomy" id="72036"/>
    <lineage>
        <taxon>Eukaryota</taxon>
        <taxon>Metazoa</taxon>
        <taxon>Ecdysozoa</taxon>
        <taxon>Arthropoda</taxon>
        <taxon>Crustacea</taxon>
        <taxon>Multicrustacea</taxon>
        <taxon>Hexanauplia</taxon>
        <taxon>Copepoda</taxon>
        <taxon>Siphonostomatoida</taxon>
        <taxon>Caligidae</taxon>
        <taxon>Lepeophtheirus</taxon>
    </lineage>
</organism>
<proteinExistence type="inferred from homology"/>
<dbReference type="AlphaFoldDB" id="A0A7R8H9L6"/>
<sequence>MAKKKSSPFFGELPSNDPHETPLRPMALPQPMRLVPPNAAASSFFSGLYPQFYRTGASELFSHHHHSPHTFGSGFLPHPLLGLHHPLNGSQLTFGGKRKKSWTRAVFSNFQRKGLEKRFQIQKYITKPDRRQLAYELKLTDAQVKVWFQNRRMKWRHQESKEKREQERRLKAAAAASAASSSQPSSSKEATNVMTMKPLGLIKKEKESHYIQGDVEEGDGEISSCSSEDEEDHSHGLKYLQSGIVPDSTMLMKLKWIDVDATKRGSKYVLIKYMLASYKSTHWLRKEVKTSNREMIRSKINGL</sequence>
<feature type="region of interest" description="Disordered" evidence="8">
    <location>
        <begin position="1"/>
        <end position="24"/>
    </location>
</feature>
<dbReference type="SUPFAM" id="SSF46689">
    <property type="entry name" value="Homeodomain-like"/>
    <property type="match status" value="1"/>
</dbReference>
<dbReference type="Gene3D" id="1.10.10.60">
    <property type="entry name" value="Homeodomain-like"/>
    <property type="match status" value="1"/>
</dbReference>
<dbReference type="GO" id="GO:0043565">
    <property type="term" value="F:sequence-specific DNA binding"/>
    <property type="evidence" value="ECO:0007669"/>
    <property type="project" value="TreeGrafter"/>
</dbReference>
<keyword evidence="2 6" id="KW-0238">DNA-binding</keyword>
<dbReference type="InterPro" id="IPR017970">
    <property type="entry name" value="Homeobox_CS"/>
</dbReference>